<dbReference type="SUPFAM" id="SSF53271">
    <property type="entry name" value="PRTase-like"/>
    <property type="match status" value="1"/>
</dbReference>
<evidence type="ECO:0000256" key="7">
    <source>
        <dbReference type="ARBA" id="ARBA00011893"/>
    </source>
</evidence>
<dbReference type="InterPro" id="IPR050054">
    <property type="entry name" value="UPRTase/APRTase"/>
</dbReference>
<dbReference type="Proteomes" id="UP000799767">
    <property type="component" value="Unassembled WGS sequence"/>
</dbReference>
<comment type="pathway">
    <text evidence="4">Purine metabolism; AMP biosynthesis via salvage pathway; AMP from adenine: step 1/1.</text>
</comment>
<dbReference type="GO" id="GO:0002055">
    <property type="term" value="F:adenine binding"/>
    <property type="evidence" value="ECO:0007669"/>
    <property type="project" value="TreeGrafter"/>
</dbReference>
<comment type="subunit">
    <text evidence="6">Homodimer.</text>
</comment>
<feature type="compositionally biased region" description="Low complexity" evidence="12">
    <location>
        <begin position="25"/>
        <end position="36"/>
    </location>
</feature>
<organism evidence="14 15">
    <name type="scientific">Neohortaea acidophila</name>
    <dbReference type="NCBI Taxonomy" id="245834"/>
    <lineage>
        <taxon>Eukaryota</taxon>
        <taxon>Fungi</taxon>
        <taxon>Dikarya</taxon>
        <taxon>Ascomycota</taxon>
        <taxon>Pezizomycotina</taxon>
        <taxon>Dothideomycetes</taxon>
        <taxon>Dothideomycetidae</taxon>
        <taxon>Mycosphaerellales</taxon>
        <taxon>Teratosphaeriaceae</taxon>
        <taxon>Neohortaea</taxon>
    </lineage>
</organism>
<dbReference type="GO" id="GO:0016208">
    <property type="term" value="F:AMP binding"/>
    <property type="evidence" value="ECO:0007669"/>
    <property type="project" value="TreeGrafter"/>
</dbReference>
<comment type="catalytic activity">
    <reaction evidence="1">
        <text>AMP + diphosphate = 5-phospho-alpha-D-ribose 1-diphosphate + adenine</text>
        <dbReference type="Rhea" id="RHEA:16609"/>
        <dbReference type="ChEBI" id="CHEBI:16708"/>
        <dbReference type="ChEBI" id="CHEBI:33019"/>
        <dbReference type="ChEBI" id="CHEBI:58017"/>
        <dbReference type="ChEBI" id="CHEBI:456215"/>
        <dbReference type="EC" id="2.4.2.7"/>
    </reaction>
</comment>
<dbReference type="InterPro" id="IPR000836">
    <property type="entry name" value="PRTase_dom"/>
</dbReference>
<keyword evidence="10 14" id="KW-0808">Transferase</keyword>
<feature type="region of interest" description="Disordered" evidence="12">
    <location>
        <begin position="1"/>
        <end position="67"/>
    </location>
</feature>
<dbReference type="NCBIfam" id="NF002636">
    <property type="entry name" value="PRK02304.1-5"/>
    <property type="match status" value="1"/>
</dbReference>
<evidence type="ECO:0000256" key="8">
    <source>
        <dbReference type="ARBA" id="ARBA00022490"/>
    </source>
</evidence>
<keyword evidence="11" id="KW-0660">Purine salvage</keyword>
<feature type="domain" description="Phosphoribosyltransferase" evidence="13">
    <location>
        <begin position="115"/>
        <end position="233"/>
    </location>
</feature>
<evidence type="ECO:0000256" key="2">
    <source>
        <dbReference type="ARBA" id="ARBA00003968"/>
    </source>
</evidence>
<dbReference type="CDD" id="cd06223">
    <property type="entry name" value="PRTases_typeI"/>
    <property type="match status" value="1"/>
</dbReference>
<evidence type="ECO:0000256" key="11">
    <source>
        <dbReference type="ARBA" id="ARBA00022726"/>
    </source>
</evidence>
<dbReference type="GO" id="GO:0003999">
    <property type="term" value="F:adenine phosphoribosyltransferase activity"/>
    <property type="evidence" value="ECO:0007669"/>
    <property type="project" value="UniProtKB-EC"/>
</dbReference>
<comment type="similarity">
    <text evidence="5">Belongs to the purine/pyrimidine phosphoribosyltransferase family.</text>
</comment>
<dbReference type="AlphaFoldDB" id="A0A6A6Q015"/>
<dbReference type="Gene3D" id="3.40.50.2020">
    <property type="match status" value="1"/>
</dbReference>
<keyword evidence="8" id="KW-0963">Cytoplasm</keyword>
<dbReference type="EC" id="2.4.2.7" evidence="7"/>
<gene>
    <name evidence="14" type="ORF">BDY17DRAFT_247392</name>
</gene>
<comment type="function">
    <text evidence="2">Catalyzes a salvage reaction resulting in the formation of AMP, that is energically less costly than de novo synthesis.</text>
</comment>
<proteinExistence type="inferred from homology"/>
<dbReference type="NCBIfam" id="TIGR01090">
    <property type="entry name" value="apt"/>
    <property type="match status" value="1"/>
</dbReference>
<evidence type="ECO:0000256" key="10">
    <source>
        <dbReference type="ARBA" id="ARBA00022679"/>
    </source>
</evidence>
<reference evidence="14" key="1">
    <citation type="journal article" date="2020" name="Stud. Mycol.">
        <title>101 Dothideomycetes genomes: a test case for predicting lifestyles and emergence of pathogens.</title>
        <authorList>
            <person name="Haridas S."/>
            <person name="Albert R."/>
            <person name="Binder M."/>
            <person name="Bloem J."/>
            <person name="Labutti K."/>
            <person name="Salamov A."/>
            <person name="Andreopoulos B."/>
            <person name="Baker S."/>
            <person name="Barry K."/>
            <person name="Bills G."/>
            <person name="Bluhm B."/>
            <person name="Cannon C."/>
            <person name="Castanera R."/>
            <person name="Culley D."/>
            <person name="Daum C."/>
            <person name="Ezra D."/>
            <person name="Gonzalez J."/>
            <person name="Henrissat B."/>
            <person name="Kuo A."/>
            <person name="Liang C."/>
            <person name="Lipzen A."/>
            <person name="Lutzoni F."/>
            <person name="Magnuson J."/>
            <person name="Mondo S."/>
            <person name="Nolan M."/>
            <person name="Ohm R."/>
            <person name="Pangilinan J."/>
            <person name="Park H.-J."/>
            <person name="Ramirez L."/>
            <person name="Alfaro M."/>
            <person name="Sun H."/>
            <person name="Tritt A."/>
            <person name="Yoshinaga Y."/>
            <person name="Zwiers L.-H."/>
            <person name="Turgeon B."/>
            <person name="Goodwin S."/>
            <person name="Spatafora J."/>
            <person name="Crous P."/>
            <person name="Grigoriev I."/>
        </authorList>
    </citation>
    <scope>NUCLEOTIDE SEQUENCE</scope>
    <source>
        <strain evidence="14">CBS 113389</strain>
    </source>
</reference>
<dbReference type="Pfam" id="PF00156">
    <property type="entry name" value="Pribosyltran"/>
    <property type="match status" value="1"/>
</dbReference>
<keyword evidence="15" id="KW-1185">Reference proteome</keyword>
<evidence type="ECO:0000256" key="3">
    <source>
        <dbReference type="ARBA" id="ARBA00004496"/>
    </source>
</evidence>
<evidence type="ECO:0000256" key="9">
    <source>
        <dbReference type="ARBA" id="ARBA00022676"/>
    </source>
</evidence>
<accession>A0A6A6Q015</accession>
<evidence type="ECO:0000256" key="4">
    <source>
        <dbReference type="ARBA" id="ARBA00004659"/>
    </source>
</evidence>
<evidence type="ECO:0000256" key="6">
    <source>
        <dbReference type="ARBA" id="ARBA00011738"/>
    </source>
</evidence>
<feature type="compositionally biased region" description="Polar residues" evidence="12">
    <location>
        <begin position="1"/>
        <end position="11"/>
    </location>
</feature>
<dbReference type="HAMAP" id="MF_00004">
    <property type="entry name" value="Aden_phosphoribosyltr"/>
    <property type="match status" value="1"/>
</dbReference>
<dbReference type="UniPathway" id="UPA00588">
    <property type="reaction ID" value="UER00646"/>
</dbReference>
<dbReference type="FunFam" id="3.40.50.2020:FF:000004">
    <property type="entry name" value="Adenine phosphoribosyltransferase"/>
    <property type="match status" value="1"/>
</dbReference>
<evidence type="ECO:0000313" key="15">
    <source>
        <dbReference type="Proteomes" id="UP000799767"/>
    </source>
</evidence>
<dbReference type="InterPro" id="IPR005764">
    <property type="entry name" value="Ade_phspho_trans"/>
</dbReference>
<name>A0A6A6Q015_9PEZI</name>
<dbReference type="PANTHER" id="PTHR32315">
    <property type="entry name" value="ADENINE PHOSPHORIBOSYLTRANSFERASE"/>
    <property type="match status" value="1"/>
</dbReference>
<dbReference type="EMBL" id="MU001633">
    <property type="protein sequence ID" value="KAF2485808.1"/>
    <property type="molecule type" value="Genomic_DNA"/>
</dbReference>
<comment type="subcellular location">
    <subcellularLocation>
        <location evidence="3">Cytoplasm</location>
    </subcellularLocation>
</comment>
<evidence type="ECO:0000259" key="13">
    <source>
        <dbReference type="Pfam" id="PF00156"/>
    </source>
</evidence>
<evidence type="ECO:0000256" key="12">
    <source>
        <dbReference type="SAM" id="MobiDB-lite"/>
    </source>
</evidence>
<keyword evidence="9 14" id="KW-0328">Glycosyltransferase</keyword>
<dbReference type="GO" id="GO:0005737">
    <property type="term" value="C:cytoplasm"/>
    <property type="evidence" value="ECO:0007669"/>
    <property type="project" value="UniProtKB-SubCell"/>
</dbReference>
<dbReference type="GO" id="GO:0006168">
    <property type="term" value="P:adenine salvage"/>
    <property type="evidence" value="ECO:0007669"/>
    <property type="project" value="InterPro"/>
</dbReference>
<evidence type="ECO:0000256" key="1">
    <source>
        <dbReference type="ARBA" id="ARBA00000868"/>
    </source>
</evidence>
<evidence type="ECO:0000313" key="14">
    <source>
        <dbReference type="EMBL" id="KAF2485808.1"/>
    </source>
</evidence>
<protein>
    <recommendedName>
        <fullName evidence="7">adenine phosphoribosyltransferase</fullName>
        <ecNumber evidence="7">2.4.2.7</ecNumber>
    </recommendedName>
</protein>
<evidence type="ECO:0000256" key="5">
    <source>
        <dbReference type="ARBA" id="ARBA00008391"/>
    </source>
</evidence>
<dbReference type="InterPro" id="IPR029057">
    <property type="entry name" value="PRTase-like"/>
</dbReference>
<sequence length="255" mass="27336">MSSSNLPSTAPSHGHPAKDLQQPLTNSSTNPPSTSSHRPRSNPDPTTSNASQTPQGSLTATPPTRPPELARLEVTLRSALRQYPDFPSPGILFEDIMPLFVSPALHEDLIHALHLLVTHYVTSQKIDVVVGLESRGFLFGPSLALRLGAAFVPVRKKGKLPGPCETEGFQKEYGADEFQMQSDAIKPGQRVVIVDDIIATGGSAAAAGKLVRKLGGDLLAFAFLMELDFLKGRDKLDAPVHTLFAGQEEALSSTR</sequence>
<dbReference type="RefSeq" id="XP_033592377.1">
    <property type="nucleotide sequence ID" value="XM_033730818.1"/>
</dbReference>
<dbReference type="GeneID" id="54471820"/>
<dbReference type="GO" id="GO:0006166">
    <property type="term" value="P:purine ribonucleoside salvage"/>
    <property type="evidence" value="ECO:0007669"/>
    <property type="project" value="UniProtKB-KW"/>
</dbReference>
<feature type="compositionally biased region" description="Polar residues" evidence="12">
    <location>
        <begin position="44"/>
        <end position="62"/>
    </location>
</feature>
<dbReference type="OrthoDB" id="363185at2759"/>
<dbReference type="PANTHER" id="PTHR32315:SF3">
    <property type="entry name" value="ADENINE PHOSPHORIBOSYLTRANSFERASE"/>
    <property type="match status" value="1"/>
</dbReference>
<dbReference type="GO" id="GO:0044209">
    <property type="term" value="P:AMP salvage"/>
    <property type="evidence" value="ECO:0007669"/>
    <property type="project" value="UniProtKB-UniPathway"/>
</dbReference>